<feature type="transmembrane region" description="Helical" evidence="9">
    <location>
        <begin position="458"/>
        <end position="485"/>
    </location>
</feature>
<dbReference type="Pfam" id="PF01061">
    <property type="entry name" value="ABC2_membrane"/>
    <property type="match status" value="1"/>
</dbReference>
<dbReference type="InterPro" id="IPR003439">
    <property type="entry name" value="ABC_transporter-like_ATP-bd"/>
</dbReference>
<keyword evidence="5" id="KW-0547">Nucleotide-binding</keyword>
<evidence type="ECO:0000313" key="14">
    <source>
        <dbReference type="Proteomes" id="UP000434957"/>
    </source>
</evidence>
<dbReference type="InterPro" id="IPR043926">
    <property type="entry name" value="ABCG_dom"/>
</dbReference>
<dbReference type="Pfam" id="PF00005">
    <property type="entry name" value="ABC_tran"/>
    <property type="match status" value="1"/>
</dbReference>
<dbReference type="PROSITE" id="PS00211">
    <property type="entry name" value="ABC_TRANSPORTER_1"/>
    <property type="match status" value="1"/>
</dbReference>
<dbReference type="CDD" id="cd03213">
    <property type="entry name" value="ABCG_EPDR"/>
    <property type="match status" value="1"/>
</dbReference>
<evidence type="ECO:0000256" key="8">
    <source>
        <dbReference type="ARBA" id="ARBA00023136"/>
    </source>
</evidence>
<evidence type="ECO:0000256" key="1">
    <source>
        <dbReference type="ARBA" id="ARBA00004141"/>
    </source>
</evidence>
<evidence type="ECO:0000256" key="4">
    <source>
        <dbReference type="ARBA" id="ARBA00022692"/>
    </source>
</evidence>
<dbReference type="GO" id="GO:0016887">
    <property type="term" value="F:ATP hydrolysis activity"/>
    <property type="evidence" value="ECO:0007669"/>
    <property type="project" value="InterPro"/>
</dbReference>
<comment type="subcellular location">
    <subcellularLocation>
        <location evidence="1">Membrane</location>
        <topology evidence="1">Multi-pass membrane protein</topology>
    </subcellularLocation>
</comment>
<gene>
    <name evidence="11" type="ORF">PR001_g18172</name>
    <name evidence="12" type="ORF">PR003_g19113</name>
</gene>
<evidence type="ECO:0000313" key="12">
    <source>
        <dbReference type="EMBL" id="KAE9314951.1"/>
    </source>
</evidence>
<keyword evidence="6" id="KW-0067">ATP-binding</keyword>
<feature type="transmembrane region" description="Helical" evidence="9">
    <location>
        <begin position="596"/>
        <end position="615"/>
    </location>
</feature>
<evidence type="ECO:0000256" key="6">
    <source>
        <dbReference type="ARBA" id="ARBA00022840"/>
    </source>
</evidence>
<dbReference type="EMBL" id="QXFT01001583">
    <property type="protein sequence ID" value="KAE9314951.1"/>
    <property type="molecule type" value="Genomic_DNA"/>
</dbReference>
<dbReference type="PANTHER" id="PTHR48042:SF11">
    <property type="entry name" value="ABC TRANSPORTER G FAMILY MEMBER 11"/>
    <property type="match status" value="1"/>
</dbReference>
<protein>
    <recommendedName>
        <fullName evidence="10">ABC transporter domain-containing protein</fullName>
    </recommendedName>
</protein>
<feature type="domain" description="ABC transporter" evidence="10">
    <location>
        <begin position="51"/>
        <end position="301"/>
    </location>
</feature>
<evidence type="ECO:0000256" key="2">
    <source>
        <dbReference type="ARBA" id="ARBA00005814"/>
    </source>
</evidence>
<evidence type="ECO:0000259" key="10">
    <source>
        <dbReference type="PROSITE" id="PS50893"/>
    </source>
</evidence>
<dbReference type="EMBL" id="QXFV01001576">
    <property type="protein sequence ID" value="KAE9002711.1"/>
    <property type="molecule type" value="Genomic_DNA"/>
</dbReference>
<dbReference type="SUPFAM" id="SSF52540">
    <property type="entry name" value="P-loop containing nucleoside triphosphate hydrolases"/>
    <property type="match status" value="1"/>
</dbReference>
<reference evidence="11 13" key="1">
    <citation type="submission" date="2018-09" db="EMBL/GenBank/DDBJ databases">
        <title>Genomic investigation of the strawberry pathogen Phytophthora fragariae indicates pathogenicity is determined by transcriptional variation in three key races.</title>
        <authorList>
            <person name="Adams T.M."/>
            <person name="Armitage A.D."/>
            <person name="Sobczyk M.K."/>
            <person name="Bates H.J."/>
            <person name="Dunwell J.M."/>
            <person name="Nellist C.F."/>
            <person name="Harrison R.J."/>
        </authorList>
    </citation>
    <scope>NUCLEOTIDE SEQUENCE [LARGE SCALE GENOMIC DNA]</scope>
    <source>
        <strain evidence="11 13">SCRP249</strain>
        <strain evidence="12 14">SCRP333</strain>
    </source>
</reference>
<dbReference type="InterPro" id="IPR052215">
    <property type="entry name" value="Plant_ABCG"/>
</dbReference>
<dbReference type="FunFam" id="3.40.50.300:FF:001305">
    <property type="entry name" value="ABCG transporter ABC superfamily"/>
    <property type="match status" value="1"/>
</dbReference>
<comment type="similarity">
    <text evidence="2">Belongs to the ABC transporter superfamily. ABCG family. Eye pigment precursor importer (TC 3.A.1.204) subfamily.</text>
</comment>
<dbReference type="Proteomes" id="UP000434957">
    <property type="component" value="Unassembled WGS sequence"/>
</dbReference>
<dbReference type="PROSITE" id="PS50893">
    <property type="entry name" value="ABC_TRANSPORTER_2"/>
    <property type="match status" value="1"/>
</dbReference>
<dbReference type="InterPro" id="IPR013525">
    <property type="entry name" value="ABC2_TM"/>
</dbReference>
<evidence type="ECO:0000256" key="5">
    <source>
        <dbReference type="ARBA" id="ARBA00022741"/>
    </source>
</evidence>
<dbReference type="GO" id="GO:0016020">
    <property type="term" value="C:membrane"/>
    <property type="evidence" value="ECO:0007669"/>
    <property type="project" value="UniProtKB-SubCell"/>
</dbReference>
<dbReference type="Gene3D" id="3.40.50.300">
    <property type="entry name" value="P-loop containing nucleotide triphosphate hydrolases"/>
    <property type="match status" value="1"/>
</dbReference>
<comment type="caution">
    <text evidence="11">The sequence shown here is derived from an EMBL/GenBank/DDBJ whole genome shotgun (WGS) entry which is preliminary data.</text>
</comment>
<evidence type="ECO:0000313" key="13">
    <source>
        <dbReference type="Proteomes" id="UP000429607"/>
    </source>
</evidence>
<organism evidence="11 13">
    <name type="scientific">Phytophthora rubi</name>
    <dbReference type="NCBI Taxonomy" id="129364"/>
    <lineage>
        <taxon>Eukaryota</taxon>
        <taxon>Sar</taxon>
        <taxon>Stramenopiles</taxon>
        <taxon>Oomycota</taxon>
        <taxon>Peronosporomycetes</taxon>
        <taxon>Peronosporales</taxon>
        <taxon>Peronosporaceae</taxon>
        <taxon>Phytophthora</taxon>
    </lineage>
</organism>
<feature type="transmembrane region" description="Helical" evidence="9">
    <location>
        <begin position="416"/>
        <end position="438"/>
    </location>
</feature>
<feature type="transmembrane region" description="Helical" evidence="9">
    <location>
        <begin position="518"/>
        <end position="540"/>
    </location>
</feature>
<dbReference type="GO" id="GO:0005524">
    <property type="term" value="F:ATP binding"/>
    <property type="evidence" value="ECO:0007669"/>
    <property type="project" value="UniProtKB-KW"/>
</dbReference>
<proteinExistence type="inferred from homology"/>
<dbReference type="InterPro" id="IPR027417">
    <property type="entry name" value="P-loop_NTPase"/>
</dbReference>
<accession>A0A6A3K6P7</accession>
<keyword evidence="7 9" id="KW-1133">Transmembrane helix</keyword>
<evidence type="ECO:0000313" key="11">
    <source>
        <dbReference type="EMBL" id="KAE9002711.1"/>
    </source>
</evidence>
<keyword evidence="8 9" id="KW-0472">Membrane</keyword>
<dbReference type="GO" id="GO:0140359">
    <property type="term" value="F:ABC-type transporter activity"/>
    <property type="evidence" value="ECO:0007669"/>
    <property type="project" value="InterPro"/>
</dbReference>
<dbReference type="Pfam" id="PF19055">
    <property type="entry name" value="ABC2_membrane_7"/>
    <property type="match status" value="1"/>
</dbReference>
<evidence type="ECO:0000256" key="9">
    <source>
        <dbReference type="SAM" id="Phobius"/>
    </source>
</evidence>
<dbReference type="PANTHER" id="PTHR48042">
    <property type="entry name" value="ABC TRANSPORTER G FAMILY MEMBER 11"/>
    <property type="match status" value="1"/>
</dbReference>
<sequence length="622" mass="67692">MLSLPSRVSPTLSSCYEQYPLSARSNDHQSIENSTPTAAKPVLANRNPCILSWKSLSYSVNTKKKTPKCPDGKKNILFEVTGRCAPGELTAIMGPSGSGKTTLLDILADRICSGTIKGDILINGATRNTKIFRAVSSYVAQEDSLLGSFSVLETLVMAARLTMPSSVPGLTVTKRVQSIIDVMGLRVCENTMVGDVFHKGISGGQKRRLSIGIEMLSDPSIILLDEPTSGLDSASTFNVIKLISRLSKEGRTVICTIHQPSSLVYEMFTNVVILTAGQTVYFGPRTKIISHFASLGYNCRQHQDPAEYFIDLANTDFEGHGDIVQLINGYASSAVAVRILNAIHADATGSHAIKSMLLTTPSPLQQFLVLLHRNLLNNVRNPGIYWVRLVTYTTLSSMVGTMYLSSNPKIVATDIVMLITYVNIYLVFLSIAVLPFFIEQRAVFLRERTNSGLNVGSYVLANFLGAIPGIFLIALSSTLLVGCLAGLNSYGVFLLVVFLSLVAAENLMHLISAVVPEFIIGMALGAAIFGWFILVMGLFVPAHAMPVYWRWSHQLGFLSYSFEALIFNQFGDDSTPAGLAVRAKYVPDTVHIGRDVAVLAGNAVAFELLFGLILYKFHTGRR</sequence>
<keyword evidence="3" id="KW-0813">Transport</keyword>
<feature type="transmembrane region" description="Helical" evidence="9">
    <location>
        <begin position="492"/>
        <end position="512"/>
    </location>
</feature>
<dbReference type="SMART" id="SM00382">
    <property type="entry name" value="AAA"/>
    <property type="match status" value="1"/>
</dbReference>
<dbReference type="AlphaFoldDB" id="A0A6A3K6P7"/>
<dbReference type="Proteomes" id="UP000429607">
    <property type="component" value="Unassembled WGS sequence"/>
</dbReference>
<dbReference type="InterPro" id="IPR017871">
    <property type="entry name" value="ABC_transporter-like_CS"/>
</dbReference>
<keyword evidence="14" id="KW-1185">Reference proteome</keyword>
<keyword evidence="4 9" id="KW-0812">Transmembrane</keyword>
<dbReference type="InterPro" id="IPR003593">
    <property type="entry name" value="AAA+_ATPase"/>
</dbReference>
<evidence type="ECO:0000256" key="7">
    <source>
        <dbReference type="ARBA" id="ARBA00022989"/>
    </source>
</evidence>
<name>A0A6A3K6P7_9STRA</name>
<evidence type="ECO:0000256" key="3">
    <source>
        <dbReference type="ARBA" id="ARBA00022448"/>
    </source>
</evidence>